<feature type="domain" description="DEUBAD" evidence="7">
    <location>
        <begin position="236"/>
        <end position="341"/>
    </location>
</feature>
<feature type="region of interest" description="Disordered" evidence="6">
    <location>
        <begin position="334"/>
        <end position="355"/>
    </location>
</feature>
<keyword evidence="5" id="KW-0539">Nucleus</keyword>
<dbReference type="PROSITE" id="PS51916">
    <property type="entry name" value="DEUBAD"/>
    <property type="match status" value="1"/>
</dbReference>
<dbReference type="Proteomes" id="UP001140172">
    <property type="component" value="Unassembled WGS sequence"/>
</dbReference>
<dbReference type="Pfam" id="PF16550">
    <property type="entry name" value="RPN13_C"/>
    <property type="match status" value="1"/>
</dbReference>
<keyword evidence="4" id="KW-0647">Proteasome</keyword>
<accession>A0A9W8LPF7</accession>
<dbReference type="GO" id="GO:0005737">
    <property type="term" value="C:cytoplasm"/>
    <property type="evidence" value="ECO:0007669"/>
    <property type="project" value="UniProtKB-SubCell"/>
</dbReference>
<protein>
    <submittedName>
        <fullName evidence="9">Uncharacterized protein</fullName>
    </submittedName>
</protein>
<dbReference type="PROSITE" id="PS51917">
    <property type="entry name" value="PRU"/>
    <property type="match status" value="1"/>
</dbReference>
<evidence type="ECO:0000256" key="6">
    <source>
        <dbReference type="SAM" id="MobiDB-lite"/>
    </source>
</evidence>
<name>A0A9W8LPF7_9FUNG</name>
<organism evidence="9 10">
    <name type="scientific">Coemansia interrupta</name>
    <dbReference type="NCBI Taxonomy" id="1126814"/>
    <lineage>
        <taxon>Eukaryota</taxon>
        <taxon>Fungi</taxon>
        <taxon>Fungi incertae sedis</taxon>
        <taxon>Zoopagomycota</taxon>
        <taxon>Kickxellomycotina</taxon>
        <taxon>Kickxellomycetes</taxon>
        <taxon>Kickxellales</taxon>
        <taxon>Kickxellaceae</taxon>
        <taxon>Coemansia</taxon>
    </lineage>
</organism>
<feature type="compositionally biased region" description="Acidic residues" evidence="6">
    <location>
        <begin position="138"/>
        <end position="154"/>
    </location>
</feature>
<feature type="compositionally biased region" description="Acidic residues" evidence="6">
    <location>
        <begin position="344"/>
        <end position="355"/>
    </location>
</feature>
<dbReference type="GO" id="GO:0008541">
    <property type="term" value="C:proteasome regulatory particle, lid subcomplex"/>
    <property type="evidence" value="ECO:0007669"/>
    <property type="project" value="TreeGrafter"/>
</dbReference>
<dbReference type="AlphaFoldDB" id="A0A9W8LPF7"/>
<dbReference type="OrthoDB" id="340431at2759"/>
<sequence length="355" mass="38926">MATPLYSQQSRRPAGGGGEQALVPGSLLEFKAGRMFRDGDSRWVRPDSTKGVCYIKRSSDGIPRFGWRNRETNRDSDELILLPGDFSLEKVTQSADRVYVLKFKSSSQRNFYWMQSADASSDERLIRAANALLNVSSDFDDLDDDEADDDEEDMGVPPMVRRNSREAEVLSRHREQSALARESPGMHTTLSSAQVGGVPGGNLRRASRQPGDDVTPLGNAGDQLNSLRQLISGINMPDQQRGVQLGDVLTRENLAAVLADERLRRTLFPTLPEGMPRDAAALEQVVASPQFRQALGSLSYVLESGQMAPLVGQLGLGPEASTSVEAFLRAIQQQVDAEGGRSAEDEDEDRDTEMN</sequence>
<dbReference type="InterPro" id="IPR038633">
    <property type="entry name" value="Rpn13/ADRM1_Pru_sf"/>
</dbReference>
<keyword evidence="3" id="KW-0963">Cytoplasm</keyword>
<evidence type="ECO:0000313" key="10">
    <source>
        <dbReference type="Proteomes" id="UP001140172"/>
    </source>
</evidence>
<feature type="region of interest" description="Disordered" evidence="6">
    <location>
        <begin position="138"/>
        <end position="158"/>
    </location>
</feature>
<evidence type="ECO:0000256" key="1">
    <source>
        <dbReference type="ARBA" id="ARBA00004123"/>
    </source>
</evidence>
<dbReference type="EMBL" id="JANBUM010000016">
    <property type="protein sequence ID" value="KAJ2787650.1"/>
    <property type="molecule type" value="Genomic_DNA"/>
</dbReference>
<dbReference type="Pfam" id="PF04683">
    <property type="entry name" value="Rpn13_ADRM1_Pru"/>
    <property type="match status" value="1"/>
</dbReference>
<dbReference type="Gene3D" id="2.30.29.70">
    <property type="entry name" value="Proteasomal ubiquitin receptor Rpn13/ADRM1"/>
    <property type="match status" value="1"/>
</dbReference>
<gene>
    <name evidence="9" type="ORF">GGI15_000538</name>
</gene>
<dbReference type="PANTHER" id="PTHR12225:SF0">
    <property type="entry name" value="PROTEASOMAL UBIQUITIN RECEPTOR ADRM1"/>
    <property type="match status" value="1"/>
</dbReference>
<feature type="region of interest" description="Disordered" evidence="6">
    <location>
        <begin position="178"/>
        <end position="219"/>
    </location>
</feature>
<evidence type="ECO:0000259" key="8">
    <source>
        <dbReference type="PROSITE" id="PS51917"/>
    </source>
</evidence>
<evidence type="ECO:0000256" key="4">
    <source>
        <dbReference type="ARBA" id="ARBA00022942"/>
    </source>
</evidence>
<feature type="region of interest" description="Disordered" evidence="6">
    <location>
        <begin position="1"/>
        <end position="20"/>
    </location>
</feature>
<dbReference type="PANTHER" id="PTHR12225">
    <property type="entry name" value="ADHESION REGULATING MOLECULE 1 110 KDA CELL MEMBRANE GLYCOPROTEIN"/>
    <property type="match status" value="1"/>
</dbReference>
<dbReference type="InterPro" id="IPR044867">
    <property type="entry name" value="DEUBAD_dom"/>
</dbReference>
<comment type="subcellular location">
    <subcellularLocation>
        <location evidence="2">Cytoplasm</location>
    </subcellularLocation>
    <subcellularLocation>
        <location evidence="1">Nucleus</location>
    </subcellularLocation>
</comment>
<dbReference type="InterPro" id="IPR038108">
    <property type="entry name" value="RPN13_DEUBAD_sf"/>
</dbReference>
<dbReference type="InterPro" id="IPR044868">
    <property type="entry name" value="Rpn13/ADRM1_Pru"/>
</dbReference>
<dbReference type="GO" id="GO:0061133">
    <property type="term" value="F:endopeptidase activator activity"/>
    <property type="evidence" value="ECO:0007669"/>
    <property type="project" value="TreeGrafter"/>
</dbReference>
<dbReference type="InterPro" id="IPR032368">
    <property type="entry name" value="RPN13_DEUBAD"/>
</dbReference>
<evidence type="ECO:0000256" key="3">
    <source>
        <dbReference type="ARBA" id="ARBA00022490"/>
    </source>
</evidence>
<feature type="domain" description="Pru" evidence="8">
    <location>
        <begin position="22"/>
        <end position="136"/>
    </location>
</feature>
<comment type="caution">
    <text evidence="9">The sequence shown here is derived from an EMBL/GenBank/DDBJ whole genome shotgun (WGS) entry which is preliminary data.</text>
</comment>
<proteinExistence type="predicted"/>
<reference evidence="9" key="1">
    <citation type="submission" date="2022-07" db="EMBL/GenBank/DDBJ databases">
        <title>Phylogenomic reconstructions and comparative analyses of Kickxellomycotina fungi.</title>
        <authorList>
            <person name="Reynolds N.K."/>
            <person name="Stajich J.E."/>
            <person name="Barry K."/>
            <person name="Grigoriev I.V."/>
            <person name="Crous P."/>
            <person name="Smith M.E."/>
        </authorList>
    </citation>
    <scope>NUCLEOTIDE SEQUENCE</scope>
    <source>
        <strain evidence="9">BCRC 34489</strain>
    </source>
</reference>
<dbReference type="GO" id="GO:0070628">
    <property type="term" value="F:proteasome binding"/>
    <property type="evidence" value="ECO:0007669"/>
    <property type="project" value="TreeGrafter"/>
</dbReference>
<evidence type="ECO:0000313" key="9">
    <source>
        <dbReference type="EMBL" id="KAJ2787650.1"/>
    </source>
</evidence>
<dbReference type="GO" id="GO:0005634">
    <property type="term" value="C:nucleus"/>
    <property type="evidence" value="ECO:0007669"/>
    <property type="project" value="UniProtKB-SubCell"/>
</dbReference>
<dbReference type="Gene3D" id="1.10.2020.20">
    <property type="match status" value="1"/>
</dbReference>
<keyword evidence="10" id="KW-1185">Reference proteome</keyword>
<evidence type="ECO:0000256" key="2">
    <source>
        <dbReference type="ARBA" id="ARBA00004496"/>
    </source>
</evidence>
<evidence type="ECO:0000259" key="7">
    <source>
        <dbReference type="PROSITE" id="PS51916"/>
    </source>
</evidence>
<evidence type="ECO:0000256" key="5">
    <source>
        <dbReference type="ARBA" id="ARBA00023242"/>
    </source>
</evidence>
<dbReference type="CDD" id="cd13314">
    <property type="entry name" value="PH_Rpn13"/>
    <property type="match status" value="1"/>
</dbReference>
<feature type="compositionally biased region" description="Polar residues" evidence="6">
    <location>
        <begin position="1"/>
        <end position="11"/>
    </location>
</feature>
<dbReference type="InterPro" id="IPR006773">
    <property type="entry name" value="Rpn13/ADRM1"/>
</dbReference>